<protein>
    <submittedName>
        <fullName evidence="2">Uncharacterized protein</fullName>
    </submittedName>
</protein>
<sequence>MRGEETRGRIVRVKSSSTRRSRPVVWVAFLASAVAPSPPLAPASSGPRVAASTRRSRTSSSTHAAPSLTARSSTTRLRARHASDSSPTSRATIM</sequence>
<evidence type="ECO:0000313" key="2">
    <source>
        <dbReference type="EMBL" id="TBU28680.1"/>
    </source>
</evidence>
<feature type="region of interest" description="Disordered" evidence="1">
    <location>
        <begin position="1"/>
        <end position="20"/>
    </location>
</feature>
<reference evidence="2" key="1">
    <citation type="submission" date="2019-01" db="EMBL/GenBank/DDBJ databases">
        <title>Draft genome sequences of three monokaryotic isolates of the white-rot basidiomycete fungus Dichomitus squalens.</title>
        <authorList>
            <consortium name="DOE Joint Genome Institute"/>
            <person name="Lopez S.C."/>
            <person name="Andreopoulos B."/>
            <person name="Pangilinan J."/>
            <person name="Lipzen A."/>
            <person name="Riley R."/>
            <person name="Ahrendt S."/>
            <person name="Ng V."/>
            <person name="Barry K."/>
            <person name="Daum C."/>
            <person name="Grigoriev I.V."/>
            <person name="Hilden K.S."/>
            <person name="Makela M.R."/>
            <person name="de Vries R.P."/>
        </authorList>
    </citation>
    <scope>NUCLEOTIDE SEQUENCE [LARGE SCALE GENOMIC DNA]</scope>
    <source>
        <strain evidence="2">OM18370.1</strain>
    </source>
</reference>
<feature type="compositionally biased region" description="Basic residues" evidence="1">
    <location>
        <begin position="9"/>
        <end position="20"/>
    </location>
</feature>
<feature type="compositionally biased region" description="Polar residues" evidence="1">
    <location>
        <begin position="84"/>
        <end position="94"/>
    </location>
</feature>
<accession>A0A4Q9MM13</accession>
<dbReference type="Proteomes" id="UP000292957">
    <property type="component" value="Unassembled WGS sequence"/>
</dbReference>
<feature type="compositionally biased region" description="Low complexity" evidence="1">
    <location>
        <begin position="58"/>
        <end position="76"/>
    </location>
</feature>
<evidence type="ECO:0000256" key="1">
    <source>
        <dbReference type="SAM" id="MobiDB-lite"/>
    </source>
</evidence>
<organism evidence="2">
    <name type="scientific">Dichomitus squalens</name>
    <dbReference type="NCBI Taxonomy" id="114155"/>
    <lineage>
        <taxon>Eukaryota</taxon>
        <taxon>Fungi</taxon>
        <taxon>Dikarya</taxon>
        <taxon>Basidiomycota</taxon>
        <taxon>Agaricomycotina</taxon>
        <taxon>Agaricomycetes</taxon>
        <taxon>Polyporales</taxon>
        <taxon>Polyporaceae</taxon>
        <taxon>Dichomitus</taxon>
    </lineage>
</organism>
<dbReference type="EMBL" id="ML143419">
    <property type="protein sequence ID" value="TBU28680.1"/>
    <property type="molecule type" value="Genomic_DNA"/>
</dbReference>
<dbReference type="AlphaFoldDB" id="A0A4Q9MM13"/>
<proteinExistence type="predicted"/>
<feature type="region of interest" description="Disordered" evidence="1">
    <location>
        <begin position="37"/>
        <end position="94"/>
    </location>
</feature>
<name>A0A4Q9MM13_9APHY</name>
<gene>
    <name evidence="2" type="ORF">BD311DRAFT_757793</name>
</gene>